<dbReference type="EMBL" id="JAEFBJ010000009">
    <property type="protein sequence ID" value="KAG7574880.1"/>
    <property type="molecule type" value="Genomic_DNA"/>
</dbReference>
<keyword evidence="2" id="KW-1185">Reference proteome</keyword>
<name>A0A8T2AMG6_ARASU</name>
<evidence type="ECO:0000313" key="1">
    <source>
        <dbReference type="EMBL" id="KAG7574880.1"/>
    </source>
</evidence>
<sequence>NIVSLVSEILDWWTSVRIIAEHAMMMLSLKYIKFSIQDVRQSCMCYASE</sequence>
<reference evidence="1 2" key="1">
    <citation type="submission" date="2020-12" db="EMBL/GenBank/DDBJ databases">
        <title>Concerted genomic and epigenomic changes stabilize Arabidopsis allopolyploids.</title>
        <authorList>
            <person name="Chen Z."/>
        </authorList>
    </citation>
    <scope>NUCLEOTIDE SEQUENCE [LARGE SCALE GENOMIC DNA]</scope>
    <source>
        <strain evidence="1">As9502</strain>
        <tissue evidence="1">Leaf</tissue>
    </source>
</reference>
<protein>
    <submittedName>
        <fullName evidence="1">Uncharacterized protein</fullName>
    </submittedName>
</protein>
<dbReference type="Proteomes" id="UP000694251">
    <property type="component" value="Chromosome 9"/>
</dbReference>
<gene>
    <name evidence="1" type="ORF">ISN44_As09g030320</name>
</gene>
<dbReference type="AlphaFoldDB" id="A0A8T2AMG6"/>
<evidence type="ECO:0000313" key="2">
    <source>
        <dbReference type="Proteomes" id="UP000694251"/>
    </source>
</evidence>
<feature type="non-terminal residue" evidence="1">
    <location>
        <position position="1"/>
    </location>
</feature>
<proteinExistence type="predicted"/>
<accession>A0A8T2AMG6</accession>
<comment type="caution">
    <text evidence="1">The sequence shown here is derived from an EMBL/GenBank/DDBJ whole genome shotgun (WGS) entry which is preliminary data.</text>
</comment>
<organism evidence="1 2">
    <name type="scientific">Arabidopsis suecica</name>
    <name type="common">Swedish thale-cress</name>
    <name type="synonym">Cardaminopsis suecica</name>
    <dbReference type="NCBI Taxonomy" id="45249"/>
    <lineage>
        <taxon>Eukaryota</taxon>
        <taxon>Viridiplantae</taxon>
        <taxon>Streptophyta</taxon>
        <taxon>Embryophyta</taxon>
        <taxon>Tracheophyta</taxon>
        <taxon>Spermatophyta</taxon>
        <taxon>Magnoliopsida</taxon>
        <taxon>eudicotyledons</taxon>
        <taxon>Gunneridae</taxon>
        <taxon>Pentapetalae</taxon>
        <taxon>rosids</taxon>
        <taxon>malvids</taxon>
        <taxon>Brassicales</taxon>
        <taxon>Brassicaceae</taxon>
        <taxon>Camelineae</taxon>
        <taxon>Arabidopsis</taxon>
    </lineage>
</organism>